<name>A0A6A6VWT6_9PEZI</name>
<keyword evidence="2" id="KW-1185">Reference proteome</keyword>
<accession>A0A6A6VWT6</accession>
<dbReference type="AlphaFoldDB" id="A0A6A6VWT6"/>
<dbReference type="Proteomes" id="UP000799437">
    <property type="component" value="Unassembled WGS sequence"/>
</dbReference>
<proteinExistence type="predicted"/>
<reference evidence="1" key="1">
    <citation type="journal article" date="2020" name="Stud. Mycol.">
        <title>101 Dothideomycetes genomes: a test case for predicting lifestyles and emergence of pathogens.</title>
        <authorList>
            <person name="Haridas S."/>
            <person name="Albert R."/>
            <person name="Binder M."/>
            <person name="Bloem J."/>
            <person name="Labutti K."/>
            <person name="Salamov A."/>
            <person name="Andreopoulos B."/>
            <person name="Baker S."/>
            <person name="Barry K."/>
            <person name="Bills G."/>
            <person name="Bluhm B."/>
            <person name="Cannon C."/>
            <person name="Castanera R."/>
            <person name="Culley D."/>
            <person name="Daum C."/>
            <person name="Ezra D."/>
            <person name="Gonzalez J."/>
            <person name="Henrissat B."/>
            <person name="Kuo A."/>
            <person name="Liang C."/>
            <person name="Lipzen A."/>
            <person name="Lutzoni F."/>
            <person name="Magnuson J."/>
            <person name="Mondo S."/>
            <person name="Nolan M."/>
            <person name="Ohm R."/>
            <person name="Pangilinan J."/>
            <person name="Park H.-J."/>
            <person name="Ramirez L."/>
            <person name="Alfaro M."/>
            <person name="Sun H."/>
            <person name="Tritt A."/>
            <person name="Yoshinaga Y."/>
            <person name="Zwiers L.-H."/>
            <person name="Turgeon B."/>
            <person name="Goodwin S."/>
            <person name="Spatafora J."/>
            <person name="Crous P."/>
            <person name="Grigoriev I."/>
        </authorList>
    </citation>
    <scope>NUCLEOTIDE SEQUENCE</scope>
    <source>
        <strain evidence="1">CBS 121739</strain>
    </source>
</reference>
<evidence type="ECO:0000313" key="1">
    <source>
        <dbReference type="EMBL" id="KAF2754174.1"/>
    </source>
</evidence>
<sequence>MVSWSDGRRNYERSSLCQEQISSYPRPLLDTSRSSIKCPSVATIYVCIFSLYQKTWRTTATIVDRTSAYATKASGISPVIPLYSHKTTLRGPAYCRHGERTSSELCFPENLRSDSYPLTRLPELLHQNGSPIAGPHAFMMPFRK</sequence>
<gene>
    <name evidence="1" type="ORF">EJ05DRAFT_150997</name>
</gene>
<protein>
    <submittedName>
        <fullName evidence="1">Uncharacterized protein</fullName>
    </submittedName>
</protein>
<organism evidence="1 2">
    <name type="scientific">Pseudovirgaria hyperparasitica</name>
    <dbReference type="NCBI Taxonomy" id="470096"/>
    <lineage>
        <taxon>Eukaryota</taxon>
        <taxon>Fungi</taxon>
        <taxon>Dikarya</taxon>
        <taxon>Ascomycota</taxon>
        <taxon>Pezizomycotina</taxon>
        <taxon>Dothideomycetes</taxon>
        <taxon>Dothideomycetes incertae sedis</taxon>
        <taxon>Acrospermales</taxon>
        <taxon>Acrospermaceae</taxon>
        <taxon>Pseudovirgaria</taxon>
    </lineage>
</organism>
<dbReference type="RefSeq" id="XP_033596625.1">
    <property type="nucleotide sequence ID" value="XM_033739325.1"/>
</dbReference>
<evidence type="ECO:0000313" key="2">
    <source>
        <dbReference type="Proteomes" id="UP000799437"/>
    </source>
</evidence>
<dbReference type="GeneID" id="54480379"/>
<dbReference type="EMBL" id="ML996581">
    <property type="protein sequence ID" value="KAF2754174.1"/>
    <property type="molecule type" value="Genomic_DNA"/>
</dbReference>